<reference evidence="4" key="1">
    <citation type="submission" date="2021-02" db="EMBL/GenBank/DDBJ databases">
        <authorList>
            <person name="Nowell W R."/>
        </authorList>
    </citation>
    <scope>NUCLEOTIDE SEQUENCE</scope>
</reference>
<gene>
    <name evidence="3" type="ORF">OVA965_LOCUS41114</name>
    <name evidence="4" type="ORF">TMI583_LOCUS42685</name>
</gene>
<dbReference type="Proteomes" id="UP000677228">
    <property type="component" value="Unassembled WGS sequence"/>
</dbReference>
<feature type="chain" id="PRO_5035647294" description="N-acetyltransferase domain-containing protein" evidence="1">
    <location>
        <begin position="26"/>
        <end position="173"/>
    </location>
</feature>
<dbReference type="SUPFAM" id="SSF55729">
    <property type="entry name" value="Acyl-CoA N-acyltransferases (Nat)"/>
    <property type="match status" value="1"/>
</dbReference>
<protein>
    <recommendedName>
        <fullName evidence="2">N-acetyltransferase domain-containing protein</fullName>
    </recommendedName>
</protein>
<dbReference type="InterPro" id="IPR016181">
    <property type="entry name" value="Acyl_CoA_acyltransferase"/>
</dbReference>
<organism evidence="4 5">
    <name type="scientific">Didymodactylos carnosus</name>
    <dbReference type="NCBI Taxonomy" id="1234261"/>
    <lineage>
        <taxon>Eukaryota</taxon>
        <taxon>Metazoa</taxon>
        <taxon>Spiralia</taxon>
        <taxon>Gnathifera</taxon>
        <taxon>Rotifera</taxon>
        <taxon>Eurotatoria</taxon>
        <taxon>Bdelloidea</taxon>
        <taxon>Philodinida</taxon>
        <taxon>Philodinidae</taxon>
        <taxon>Didymodactylos</taxon>
    </lineage>
</organism>
<dbReference type="EMBL" id="CAJNOK010046471">
    <property type="protein sequence ID" value="CAF1583572.1"/>
    <property type="molecule type" value="Genomic_DNA"/>
</dbReference>
<keyword evidence="1" id="KW-0732">Signal</keyword>
<dbReference type="Pfam" id="PF00583">
    <property type="entry name" value="Acetyltransf_1"/>
    <property type="match status" value="1"/>
</dbReference>
<dbReference type="EMBL" id="CAJOBA010069639">
    <property type="protein sequence ID" value="CAF4383936.1"/>
    <property type="molecule type" value="Genomic_DNA"/>
</dbReference>
<comment type="caution">
    <text evidence="4">The sequence shown here is derived from an EMBL/GenBank/DDBJ whole genome shotgun (WGS) entry which is preliminary data.</text>
</comment>
<evidence type="ECO:0000313" key="5">
    <source>
        <dbReference type="Proteomes" id="UP000682733"/>
    </source>
</evidence>
<sequence>MFVKIINIFFFTVFLFNNNNKNVWSAYNQNLNFPYEITFNEPIDYRTIIEPFIRLIMGYTTVSIEPKEFYWFAWDITKKPCRLVSLIEAQQFNIGDGEGNKLYLNHVVTQPKYEHQKIASTLLERVEQYAWTNNFNVIELYAPDDKRLYRKYGYKLKSQTGDQMFKKNPNLFT</sequence>
<evidence type="ECO:0000313" key="4">
    <source>
        <dbReference type="EMBL" id="CAF4383936.1"/>
    </source>
</evidence>
<dbReference type="AlphaFoldDB" id="A0A8S2V9H0"/>
<dbReference type="GO" id="GO:0016747">
    <property type="term" value="F:acyltransferase activity, transferring groups other than amino-acyl groups"/>
    <property type="evidence" value="ECO:0007669"/>
    <property type="project" value="InterPro"/>
</dbReference>
<evidence type="ECO:0000256" key="1">
    <source>
        <dbReference type="SAM" id="SignalP"/>
    </source>
</evidence>
<accession>A0A8S2V9H0</accession>
<feature type="signal peptide" evidence="1">
    <location>
        <begin position="1"/>
        <end position="25"/>
    </location>
</feature>
<dbReference type="Gene3D" id="3.40.630.30">
    <property type="match status" value="1"/>
</dbReference>
<evidence type="ECO:0000313" key="3">
    <source>
        <dbReference type="EMBL" id="CAF1583572.1"/>
    </source>
</evidence>
<name>A0A8S2V9H0_9BILA</name>
<dbReference type="CDD" id="cd04301">
    <property type="entry name" value="NAT_SF"/>
    <property type="match status" value="1"/>
</dbReference>
<dbReference type="InterPro" id="IPR000182">
    <property type="entry name" value="GNAT_dom"/>
</dbReference>
<dbReference type="PROSITE" id="PS51186">
    <property type="entry name" value="GNAT"/>
    <property type="match status" value="1"/>
</dbReference>
<feature type="domain" description="N-acetyltransferase" evidence="2">
    <location>
        <begin position="43"/>
        <end position="169"/>
    </location>
</feature>
<proteinExistence type="predicted"/>
<dbReference type="Proteomes" id="UP000682733">
    <property type="component" value="Unassembled WGS sequence"/>
</dbReference>
<evidence type="ECO:0000259" key="2">
    <source>
        <dbReference type="PROSITE" id="PS51186"/>
    </source>
</evidence>